<keyword evidence="5" id="KW-0808">Transferase</keyword>
<feature type="domain" description="EMC2 TPR-like" evidence="4">
    <location>
        <begin position="97"/>
        <end position="207"/>
    </location>
</feature>
<reference evidence="6" key="1">
    <citation type="journal article" date="2013" name="Science">
        <title>Gene transfer from bacteria and archaea facilitated evolution of an extremophilic eukaryote.</title>
        <authorList>
            <person name="Schonknecht G."/>
            <person name="Chen W.H."/>
            <person name="Ternes C.M."/>
            <person name="Barbier G.G."/>
            <person name="Shrestha R.P."/>
            <person name="Stanke M."/>
            <person name="Brautigam A."/>
            <person name="Baker B.J."/>
            <person name="Banfield J.F."/>
            <person name="Garavito R.M."/>
            <person name="Carr K."/>
            <person name="Wilkerson C."/>
            <person name="Rensing S.A."/>
            <person name="Gagneul D."/>
            <person name="Dickenson N.E."/>
            <person name="Oesterhelt C."/>
            <person name="Lercher M.J."/>
            <person name="Weber A.P."/>
        </authorList>
    </citation>
    <scope>NUCLEOTIDE SEQUENCE [LARGE SCALE GENOMIC DNA]</scope>
    <source>
        <strain evidence="6">074W</strain>
    </source>
</reference>
<dbReference type="eggNOG" id="KOG3060">
    <property type="taxonomic scope" value="Eukaryota"/>
</dbReference>
<evidence type="ECO:0000313" key="5">
    <source>
        <dbReference type="EMBL" id="EME27556.1"/>
    </source>
</evidence>
<evidence type="ECO:0000256" key="2">
    <source>
        <dbReference type="ARBA" id="ARBA00022803"/>
    </source>
</evidence>
<keyword evidence="3" id="KW-0256">Endoplasmic reticulum</keyword>
<accession>M2VWD5</accession>
<evidence type="ECO:0000259" key="4">
    <source>
        <dbReference type="Pfam" id="PF22890"/>
    </source>
</evidence>
<dbReference type="OrthoDB" id="124397at2759"/>
<evidence type="ECO:0000256" key="1">
    <source>
        <dbReference type="ARBA" id="ARBA00022737"/>
    </source>
</evidence>
<keyword evidence="3" id="KW-0472">Membrane</keyword>
<keyword evidence="6" id="KW-1185">Reference proteome</keyword>
<comment type="subunit">
    <text evidence="3">Component of the ER membrane protein complex (EMC).</text>
</comment>
<dbReference type="InterPro" id="IPR011990">
    <property type="entry name" value="TPR-like_helical_dom_sf"/>
</dbReference>
<dbReference type="RefSeq" id="XP_005704076.1">
    <property type="nucleotide sequence ID" value="XM_005704019.1"/>
</dbReference>
<protein>
    <recommendedName>
        <fullName evidence="3">ER membrane protein complex subunit 2</fullName>
    </recommendedName>
</protein>
<sequence>MELLVRFRNCTVVTDILEKVDRTLEFLSFVRVYSLRRPDLVLPLFRVLRDTQVETIEYWQAIELIALAAADVSNYRIFNWCCDKIKKRFGDNWRLHRLLGLFHEIRLDYRAAAAVYENSLVKHPSCPQLYKRQVAILKSLNSYEQAAVVLCDYLKNFMVDEESWCELVFIYLYLRKYEEAAFAASELIILNPSNWFYFLLFAEIQYNIGSYESLVTARKYCCYVCKMQKSCPRVFYDLLLVCWALGKFPQSSKDVNRRLLLFASKHLRQLYKNSSLLFAVEELLTHSSSRKLKYQTND</sequence>
<comment type="similarity">
    <text evidence="3">Belongs to the EMC2 family.</text>
</comment>
<name>M2VWD5_GALSU</name>
<dbReference type="GO" id="GO:0072546">
    <property type="term" value="C:EMC complex"/>
    <property type="evidence" value="ECO:0007669"/>
    <property type="project" value="UniProtKB-UniRule"/>
</dbReference>
<proteinExistence type="inferred from homology"/>
<dbReference type="GO" id="GO:0016740">
    <property type="term" value="F:transferase activity"/>
    <property type="evidence" value="ECO:0007669"/>
    <property type="project" value="UniProtKB-KW"/>
</dbReference>
<evidence type="ECO:0000313" key="6">
    <source>
        <dbReference type="Proteomes" id="UP000030680"/>
    </source>
</evidence>
<dbReference type="AlphaFoldDB" id="M2VWD5"/>
<dbReference type="Gene3D" id="1.25.40.10">
    <property type="entry name" value="Tetratricopeptide repeat domain"/>
    <property type="match status" value="1"/>
</dbReference>
<keyword evidence="1" id="KW-0677">Repeat</keyword>
<dbReference type="EMBL" id="KB454530">
    <property type="protein sequence ID" value="EME27556.1"/>
    <property type="molecule type" value="Genomic_DNA"/>
</dbReference>
<organism evidence="5 6">
    <name type="scientific">Galdieria sulphuraria</name>
    <name type="common">Red alga</name>
    <dbReference type="NCBI Taxonomy" id="130081"/>
    <lineage>
        <taxon>Eukaryota</taxon>
        <taxon>Rhodophyta</taxon>
        <taxon>Bangiophyceae</taxon>
        <taxon>Galdieriales</taxon>
        <taxon>Galdieriaceae</taxon>
        <taxon>Galdieria</taxon>
    </lineage>
</organism>
<comment type="function">
    <text evidence="3">Part of the endoplasmic reticulum membrane protein complex (EMC) that enables the energy-independent insertion into endoplasmic reticulum membranes of newly synthesized membrane proteins.</text>
</comment>
<dbReference type="KEGG" id="gsl:Gasu_48540"/>
<dbReference type="GeneID" id="17086454"/>
<dbReference type="SUPFAM" id="SSF48452">
    <property type="entry name" value="TPR-like"/>
    <property type="match status" value="1"/>
</dbReference>
<dbReference type="OMA" id="MSDQEGW"/>
<dbReference type="Pfam" id="PF22890">
    <property type="entry name" value="TPR_EMC2"/>
    <property type="match status" value="1"/>
</dbReference>
<dbReference type="InterPro" id="IPR055217">
    <property type="entry name" value="TPR_EMC2"/>
</dbReference>
<dbReference type="STRING" id="130081.M2VWD5"/>
<gene>
    <name evidence="5" type="ORF">Gasu_48540</name>
</gene>
<keyword evidence="2" id="KW-0802">TPR repeat</keyword>
<dbReference type="InterPro" id="IPR039856">
    <property type="entry name" value="EMC2-like"/>
</dbReference>
<dbReference type="Gramene" id="EME27556">
    <property type="protein sequence ID" value="EME27556"/>
    <property type="gene ID" value="Gasu_48540"/>
</dbReference>
<evidence type="ECO:0000256" key="3">
    <source>
        <dbReference type="RuleBase" id="RU367091"/>
    </source>
</evidence>
<dbReference type="PANTHER" id="PTHR12760">
    <property type="entry name" value="TETRATRICOPEPTIDE REPEAT PROTEIN"/>
    <property type="match status" value="1"/>
</dbReference>
<comment type="subcellular location">
    <subcellularLocation>
        <location evidence="3">Endoplasmic reticulum membrane</location>
        <topology evidence="3">Peripheral membrane protein</topology>
        <orientation evidence="3">Cytoplasmic side</orientation>
    </subcellularLocation>
</comment>
<dbReference type="Proteomes" id="UP000030680">
    <property type="component" value="Unassembled WGS sequence"/>
</dbReference>